<feature type="region of interest" description="Disordered" evidence="1">
    <location>
        <begin position="1"/>
        <end position="20"/>
    </location>
</feature>
<gene>
    <name evidence="2" type="ORF">MYCIT1_LOCUS3350</name>
</gene>
<comment type="caution">
    <text evidence="2">The sequence shown here is derived from an EMBL/GenBank/DDBJ whole genome shotgun (WGS) entry which is preliminary data.</text>
</comment>
<evidence type="ECO:0000256" key="1">
    <source>
        <dbReference type="SAM" id="MobiDB-lite"/>
    </source>
</evidence>
<name>A0AAD2GTH3_9AGAR</name>
<sequence length="67" mass="7419">MMSSGSPIRPSAGTFRSSDRDGCISRARHRLGRETDRVYASSRCPFGAPRWFERCGTRLQCSSHGGI</sequence>
<reference evidence="2" key="1">
    <citation type="submission" date="2023-11" db="EMBL/GenBank/DDBJ databases">
        <authorList>
            <person name="De Vega J J."/>
            <person name="De Vega J J."/>
        </authorList>
    </citation>
    <scope>NUCLEOTIDE SEQUENCE</scope>
</reference>
<dbReference type="AlphaFoldDB" id="A0AAD2GTH3"/>
<evidence type="ECO:0000313" key="3">
    <source>
        <dbReference type="Proteomes" id="UP001295794"/>
    </source>
</evidence>
<accession>A0AAD2GTH3</accession>
<protein>
    <submittedName>
        <fullName evidence="2">Uncharacterized protein</fullName>
    </submittedName>
</protein>
<dbReference type="EMBL" id="CAVNYO010000044">
    <property type="protein sequence ID" value="CAK5263744.1"/>
    <property type="molecule type" value="Genomic_DNA"/>
</dbReference>
<organism evidence="2 3">
    <name type="scientific">Mycena citricolor</name>
    <dbReference type="NCBI Taxonomy" id="2018698"/>
    <lineage>
        <taxon>Eukaryota</taxon>
        <taxon>Fungi</taxon>
        <taxon>Dikarya</taxon>
        <taxon>Basidiomycota</taxon>
        <taxon>Agaricomycotina</taxon>
        <taxon>Agaricomycetes</taxon>
        <taxon>Agaricomycetidae</taxon>
        <taxon>Agaricales</taxon>
        <taxon>Marasmiineae</taxon>
        <taxon>Mycenaceae</taxon>
        <taxon>Mycena</taxon>
    </lineage>
</organism>
<evidence type="ECO:0000313" key="2">
    <source>
        <dbReference type="EMBL" id="CAK5263744.1"/>
    </source>
</evidence>
<proteinExistence type="predicted"/>
<keyword evidence="3" id="KW-1185">Reference proteome</keyword>
<dbReference type="Proteomes" id="UP001295794">
    <property type="component" value="Unassembled WGS sequence"/>
</dbReference>